<dbReference type="CDD" id="cd19071">
    <property type="entry name" value="AKR_AKR1-5-like"/>
    <property type="match status" value="1"/>
</dbReference>
<keyword evidence="1" id="KW-0560">Oxidoreductase</keyword>
<dbReference type="EMBL" id="JACAZI010000026">
    <property type="protein sequence ID" value="KAF7334512.1"/>
    <property type="molecule type" value="Genomic_DNA"/>
</dbReference>
<dbReference type="InterPro" id="IPR020471">
    <property type="entry name" value="AKR"/>
</dbReference>
<feature type="binding site" evidence="2">
    <location>
        <position position="115"/>
    </location>
    <ligand>
        <name>substrate</name>
    </ligand>
</feature>
<dbReference type="PANTHER" id="PTHR11732">
    <property type="entry name" value="ALDO/KETO REDUCTASE"/>
    <property type="match status" value="1"/>
</dbReference>
<dbReference type="PROSITE" id="PS00062">
    <property type="entry name" value="ALDOKETO_REDUCTASE_2"/>
    <property type="match status" value="1"/>
</dbReference>
<dbReference type="Proteomes" id="UP000620124">
    <property type="component" value="Unassembled WGS sequence"/>
</dbReference>
<protein>
    <submittedName>
        <fullName evidence="5">Aldo/keto reductase</fullName>
    </submittedName>
</protein>
<evidence type="ECO:0000313" key="5">
    <source>
        <dbReference type="EMBL" id="KAF7334512.1"/>
    </source>
</evidence>
<comment type="caution">
    <text evidence="5">The sequence shown here is derived from an EMBL/GenBank/DDBJ whole genome shotgun (WGS) entry which is preliminary data.</text>
</comment>
<evidence type="ECO:0000256" key="2">
    <source>
        <dbReference type="PIRSR" id="PIRSR000097-2"/>
    </source>
</evidence>
<accession>A0A8H7CFY4</accession>
<dbReference type="SUPFAM" id="SSF51430">
    <property type="entry name" value="NAD(P)-linked oxidoreductase"/>
    <property type="match status" value="1"/>
</dbReference>
<dbReference type="Gene3D" id="3.20.20.100">
    <property type="entry name" value="NADP-dependent oxidoreductase domain"/>
    <property type="match status" value="1"/>
</dbReference>
<dbReference type="InterPro" id="IPR036812">
    <property type="entry name" value="NAD(P)_OxRdtase_dom_sf"/>
</dbReference>
<dbReference type="PIRSF" id="PIRSF000097">
    <property type="entry name" value="AKR"/>
    <property type="match status" value="1"/>
</dbReference>
<evidence type="ECO:0000256" key="1">
    <source>
        <dbReference type="ARBA" id="ARBA00023002"/>
    </source>
</evidence>
<keyword evidence="6" id="KW-1185">Reference proteome</keyword>
<reference evidence="5" key="1">
    <citation type="submission" date="2020-05" db="EMBL/GenBank/DDBJ databases">
        <title>Mycena genomes resolve the evolution of fungal bioluminescence.</title>
        <authorList>
            <person name="Tsai I.J."/>
        </authorList>
    </citation>
    <scope>NUCLEOTIDE SEQUENCE</scope>
    <source>
        <strain evidence="5">CCC161011</strain>
    </source>
</reference>
<feature type="site" description="Lowers pKa of active site Tyr" evidence="3">
    <location>
        <position position="84"/>
    </location>
</feature>
<feature type="domain" description="NADP-dependent oxidoreductase" evidence="4">
    <location>
        <begin position="47"/>
        <end position="288"/>
    </location>
</feature>
<dbReference type="Pfam" id="PF00248">
    <property type="entry name" value="Aldo_ket_red"/>
    <property type="match status" value="1"/>
</dbReference>
<gene>
    <name evidence="5" type="ORF">MVEN_02280700</name>
</gene>
<dbReference type="FunFam" id="3.20.20.100:FF:000002">
    <property type="entry name" value="2,5-diketo-D-gluconic acid reductase A"/>
    <property type="match status" value="1"/>
</dbReference>
<dbReference type="PROSITE" id="PS00798">
    <property type="entry name" value="ALDOKETO_REDUCTASE_1"/>
    <property type="match status" value="1"/>
</dbReference>
<organism evidence="5 6">
    <name type="scientific">Mycena venus</name>
    <dbReference type="NCBI Taxonomy" id="2733690"/>
    <lineage>
        <taxon>Eukaryota</taxon>
        <taxon>Fungi</taxon>
        <taxon>Dikarya</taxon>
        <taxon>Basidiomycota</taxon>
        <taxon>Agaricomycotina</taxon>
        <taxon>Agaricomycetes</taxon>
        <taxon>Agaricomycetidae</taxon>
        <taxon>Agaricales</taxon>
        <taxon>Marasmiineae</taxon>
        <taxon>Mycenaceae</taxon>
        <taxon>Mycena</taxon>
    </lineage>
</organism>
<dbReference type="InterPro" id="IPR023210">
    <property type="entry name" value="NADP_OxRdtase_dom"/>
</dbReference>
<name>A0A8H7CFY4_9AGAR</name>
<dbReference type="AlphaFoldDB" id="A0A8H7CFY4"/>
<evidence type="ECO:0000313" key="6">
    <source>
        <dbReference type="Proteomes" id="UP000620124"/>
    </source>
</evidence>
<dbReference type="PRINTS" id="PR00069">
    <property type="entry name" value="ALDKETRDTASE"/>
</dbReference>
<dbReference type="GO" id="GO:0016616">
    <property type="term" value="F:oxidoreductase activity, acting on the CH-OH group of donors, NAD or NADP as acceptor"/>
    <property type="evidence" value="ECO:0007669"/>
    <property type="project" value="UniProtKB-ARBA"/>
</dbReference>
<evidence type="ECO:0000259" key="4">
    <source>
        <dbReference type="Pfam" id="PF00248"/>
    </source>
</evidence>
<dbReference type="InterPro" id="IPR018170">
    <property type="entry name" value="Aldo/ket_reductase_CS"/>
</dbReference>
<dbReference type="OrthoDB" id="416253at2759"/>
<sequence>MAAIPSIKLNTGAEIPAIGLGGTPDGFTPEDMAACEKWFLTAFEVEEAGYRHFDTAWMSGTEPSLGAALRASGVPCGEVFITTKLAWHHQKYVERAFNDSLNRLGVDYVDLYLMHWPQHLEYPTGYDFPPTLEEIWGGWKLNEEHTFNDTWAEMEPLHASGKARAIGVSNFSIKTLEQLFKTAKIVPAVNQVEMHPYHADTELLEYCDKKGIVVTAYSPTGHQKLRSDPVLAGLAEKYRVSPTQIILAWHVARGVVAIPKSSNAGRQKENLILPTLSAEDVASVTALDRKQRCEAWGKFGPDGKFLGWTAEQYGW</sequence>
<proteinExistence type="predicted"/>
<evidence type="ECO:0000256" key="3">
    <source>
        <dbReference type="PIRSR" id="PIRSR000097-3"/>
    </source>
</evidence>